<proteinExistence type="predicted"/>
<keyword evidence="2" id="KW-1185">Reference proteome</keyword>
<protein>
    <submittedName>
        <fullName evidence="1">Uncharacterized protein</fullName>
    </submittedName>
</protein>
<evidence type="ECO:0000313" key="1">
    <source>
        <dbReference type="EMBL" id="SDD74705.1"/>
    </source>
</evidence>
<evidence type="ECO:0000313" key="2">
    <source>
        <dbReference type="Proteomes" id="UP000199628"/>
    </source>
</evidence>
<dbReference type="RefSeq" id="WP_093032906.1">
    <property type="nucleotide sequence ID" value="NZ_FMZV01000010.1"/>
</dbReference>
<dbReference type="STRING" id="639004.SAMN04488239_11013"/>
<dbReference type="AlphaFoldDB" id="A0A1G6XBP4"/>
<dbReference type="Proteomes" id="UP000199628">
    <property type="component" value="Unassembled WGS sequence"/>
</dbReference>
<accession>A0A1G6XBP4</accession>
<sequence>MTDRPPNAVLIGLSMVVDMPAAAIPVLANDNRNRAQTAVSQNRVFTVCDLARRAQEMAAC</sequence>
<organism evidence="1 2">
    <name type="scientific">Ruegeria marina</name>
    <dbReference type="NCBI Taxonomy" id="639004"/>
    <lineage>
        <taxon>Bacteria</taxon>
        <taxon>Pseudomonadati</taxon>
        <taxon>Pseudomonadota</taxon>
        <taxon>Alphaproteobacteria</taxon>
        <taxon>Rhodobacterales</taxon>
        <taxon>Roseobacteraceae</taxon>
        <taxon>Ruegeria</taxon>
    </lineage>
</organism>
<gene>
    <name evidence="1" type="ORF">SAMN04488239_11013</name>
</gene>
<dbReference type="EMBL" id="FMZV01000010">
    <property type="protein sequence ID" value="SDD74705.1"/>
    <property type="molecule type" value="Genomic_DNA"/>
</dbReference>
<reference evidence="2" key="1">
    <citation type="submission" date="2016-10" db="EMBL/GenBank/DDBJ databases">
        <authorList>
            <person name="Varghese N."/>
            <person name="Submissions S."/>
        </authorList>
    </citation>
    <scope>NUCLEOTIDE SEQUENCE [LARGE SCALE GENOMIC DNA]</scope>
    <source>
        <strain evidence="2">CGMCC 1.9108</strain>
    </source>
</reference>
<dbReference type="OrthoDB" id="9768836at2"/>
<name>A0A1G6XBP4_9RHOB</name>